<dbReference type="AlphaFoldDB" id="A0A177LD50"/>
<reference evidence="4 5" key="1">
    <citation type="submission" date="2016-01" db="EMBL/GenBank/DDBJ databases">
        <title>Investigation of taxonomic status of Bacillus aminovorans.</title>
        <authorList>
            <person name="Verma A."/>
            <person name="Pal Y."/>
            <person name="Krishnamurthi S."/>
        </authorList>
    </citation>
    <scope>NUCLEOTIDE SEQUENCE [LARGE SCALE GENOMIC DNA]</scope>
    <source>
        <strain evidence="3 4">DSM 1314</strain>
        <strain evidence="2 5">DSM 4337</strain>
    </source>
</reference>
<dbReference type="RefSeq" id="WP_018394383.1">
    <property type="nucleotide sequence ID" value="NZ_JBCNAN010000047.1"/>
</dbReference>
<evidence type="ECO:0000313" key="4">
    <source>
        <dbReference type="Proteomes" id="UP000076935"/>
    </source>
</evidence>
<evidence type="ECO:0000313" key="3">
    <source>
        <dbReference type="EMBL" id="OAH63192.1"/>
    </source>
</evidence>
<proteinExistence type="predicted"/>
<evidence type="ECO:0000313" key="2">
    <source>
        <dbReference type="EMBL" id="OAH54816.1"/>
    </source>
</evidence>
<comment type="caution">
    <text evidence="3">The sequence shown here is derived from an EMBL/GenBank/DDBJ whole genome shotgun (WGS) entry which is preliminary data.</text>
</comment>
<protein>
    <submittedName>
        <fullName evidence="3">Uncharacterized protein</fullName>
    </submittedName>
</protein>
<dbReference type="PROSITE" id="PS51257">
    <property type="entry name" value="PROKAR_LIPOPROTEIN"/>
    <property type="match status" value="1"/>
</dbReference>
<organism evidence="3 4">
    <name type="scientific">Domibacillus aminovorans</name>
    <dbReference type="NCBI Taxonomy" id="29332"/>
    <lineage>
        <taxon>Bacteria</taxon>
        <taxon>Bacillati</taxon>
        <taxon>Bacillota</taxon>
        <taxon>Bacilli</taxon>
        <taxon>Bacillales</taxon>
        <taxon>Bacillaceae</taxon>
        <taxon>Domibacillus</taxon>
    </lineage>
</organism>
<accession>A0A177LD50</accession>
<sequence>MDSNWKKKFLVGGMAATLTLGGLTGCAEGEDQDTGVDDEQQEDQVEEETEDGTTEEKTE</sequence>
<keyword evidence="4" id="KW-1185">Reference proteome</keyword>
<dbReference type="EMBL" id="LQWZ01000033">
    <property type="protein sequence ID" value="OAH54816.1"/>
    <property type="molecule type" value="Genomic_DNA"/>
</dbReference>
<dbReference type="Proteomes" id="UP000076935">
    <property type="component" value="Unassembled WGS sequence"/>
</dbReference>
<evidence type="ECO:0000256" key="1">
    <source>
        <dbReference type="SAM" id="MobiDB-lite"/>
    </source>
</evidence>
<feature type="compositionally biased region" description="Acidic residues" evidence="1">
    <location>
        <begin position="28"/>
        <end position="53"/>
    </location>
</feature>
<gene>
    <name evidence="2" type="ORF">AWH48_09550</name>
    <name evidence="3" type="ORF">AWH49_06455</name>
</gene>
<feature type="region of interest" description="Disordered" evidence="1">
    <location>
        <begin position="24"/>
        <end position="59"/>
    </location>
</feature>
<evidence type="ECO:0000313" key="5">
    <source>
        <dbReference type="Proteomes" id="UP000077271"/>
    </source>
</evidence>
<dbReference type="Proteomes" id="UP000077271">
    <property type="component" value="Unassembled WGS sequence"/>
</dbReference>
<name>A0A177LD50_9BACI</name>
<dbReference type="EMBL" id="LQWY01000002">
    <property type="protein sequence ID" value="OAH63192.1"/>
    <property type="molecule type" value="Genomic_DNA"/>
</dbReference>